<dbReference type="Proteomes" id="UP000680365">
    <property type="component" value="Unassembled WGS sequence"/>
</dbReference>
<feature type="transmembrane region" description="Helical" evidence="1">
    <location>
        <begin position="76"/>
        <end position="94"/>
    </location>
</feature>
<dbReference type="InterPro" id="IPR049500">
    <property type="entry name" value="Peptidase_M50B-like"/>
</dbReference>
<protein>
    <submittedName>
        <fullName evidence="2">Peptidase M50B family</fullName>
    </submittedName>
</protein>
<name>A0ABS5QLX0_9BACT</name>
<keyword evidence="1" id="KW-0472">Membrane</keyword>
<dbReference type="EMBL" id="JAEDAM010000001">
    <property type="protein sequence ID" value="MBS8121474.1"/>
    <property type="molecule type" value="Genomic_DNA"/>
</dbReference>
<feature type="transmembrane region" description="Helical" evidence="1">
    <location>
        <begin position="106"/>
        <end position="138"/>
    </location>
</feature>
<keyword evidence="1" id="KW-1133">Transmembrane helix</keyword>
<dbReference type="PANTHER" id="PTHR33979">
    <property type="entry name" value="OS02G0221600 PROTEIN"/>
    <property type="match status" value="1"/>
</dbReference>
<sequence length="214" mass="24355">MKNSKKIFLLALIIALLLHYVISNIPYIGYIINYIVTIFHEIGHGVGALITFGNFHKIDINIDGSGLATTSGGIRAIVLLGGFIGSLIFGNLLLKASLNIKDKDYISFFMGIIFSILAIFFSADIFSFIIIMFYAIIFFTLFKYNKYNKYIFSVLGFLVIFYVLLDFNVGPISDIGKFADIFIIIPSFVWMYIWLLLGLFITIFNIYYIFKKSN</sequence>
<accession>A0ABS5QLX0</accession>
<keyword evidence="1" id="KW-0812">Transmembrane</keyword>
<evidence type="ECO:0000313" key="2">
    <source>
        <dbReference type="EMBL" id="MBS8121474.1"/>
    </source>
</evidence>
<dbReference type="PANTHER" id="PTHR33979:SF2">
    <property type="entry name" value="PEPTIDASE M50B-LIKE-DOMAIN-CONTAINING PROTEIN"/>
    <property type="match status" value="1"/>
</dbReference>
<keyword evidence="3" id="KW-1185">Reference proteome</keyword>
<feature type="transmembrane region" description="Helical" evidence="1">
    <location>
        <begin position="150"/>
        <end position="169"/>
    </location>
</feature>
<proteinExistence type="predicted"/>
<dbReference type="Pfam" id="PF13398">
    <property type="entry name" value="Peptidase_M50B"/>
    <property type="match status" value="1"/>
</dbReference>
<comment type="caution">
    <text evidence="2">The sequence shown here is derived from an EMBL/GenBank/DDBJ whole genome shotgun (WGS) entry which is preliminary data.</text>
</comment>
<dbReference type="RefSeq" id="WP_213348023.1">
    <property type="nucleotide sequence ID" value="NZ_JAEDAM010000001.1"/>
</dbReference>
<feature type="transmembrane region" description="Helical" evidence="1">
    <location>
        <begin position="33"/>
        <end position="55"/>
    </location>
</feature>
<evidence type="ECO:0000313" key="3">
    <source>
        <dbReference type="Proteomes" id="UP000680365"/>
    </source>
</evidence>
<organism evidence="2 3">
    <name type="scientific">Candidatus Vampirococcus lugosii</name>
    <dbReference type="NCBI Taxonomy" id="2789015"/>
    <lineage>
        <taxon>Bacteria</taxon>
        <taxon>Candidatus Absconditibacteriota</taxon>
        <taxon>Vampirococcus</taxon>
    </lineage>
</organism>
<evidence type="ECO:0000256" key="1">
    <source>
        <dbReference type="SAM" id="Phobius"/>
    </source>
</evidence>
<reference evidence="2 3" key="1">
    <citation type="journal article" date="2021" name="Nat. Commun.">
        <title>Reductive evolution and unique predatory mode in the CPR bacterium Vampirococcus lugosii.</title>
        <authorList>
            <person name="Moreira D."/>
            <person name="Zivanovic Y."/>
            <person name="Lopez-Archilla A.I."/>
            <person name="Iniesto M."/>
            <person name="Lopez-Garcia P."/>
        </authorList>
    </citation>
    <scope>NUCLEOTIDE SEQUENCE [LARGE SCALE GENOMIC DNA]</scope>
    <source>
        <strain evidence="2">Chiprana</strain>
    </source>
</reference>
<feature type="transmembrane region" description="Helical" evidence="1">
    <location>
        <begin position="181"/>
        <end position="210"/>
    </location>
</feature>
<gene>
    <name evidence="2" type="ORF">VAMP_2n667</name>
</gene>